<keyword evidence="2" id="KW-1185">Reference proteome</keyword>
<proteinExistence type="predicted"/>
<dbReference type="EMBL" id="CAXLJM020000021">
    <property type="protein sequence ID" value="CAL8087569.1"/>
    <property type="molecule type" value="Genomic_DNA"/>
</dbReference>
<accession>A0ABP1Q525</accession>
<gene>
    <name evidence="1" type="ORF">ODALV1_LOCUS6784</name>
</gene>
<reference evidence="1 2" key="1">
    <citation type="submission" date="2024-08" db="EMBL/GenBank/DDBJ databases">
        <authorList>
            <person name="Cucini C."/>
            <person name="Frati F."/>
        </authorList>
    </citation>
    <scope>NUCLEOTIDE SEQUENCE [LARGE SCALE GENOMIC DNA]</scope>
</reference>
<name>A0ABP1Q525_9HEXA</name>
<comment type="caution">
    <text evidence="1">The sequence shown here is derived from an EMBL/GenBank/DDBJ whole genome shotgun (WGS) entry which is preliminary data.</text>
</comment>
<sequence length="140" mass="15050">MAIISGAVRQMGDGLANRSLNSMYILPRPDHPQTLENHAYTSTVMLPTSEPSALNRLKNCNDIFTNLKTAGQERCVAYLAFQFGLIINSIRKVLSRNSFNTCGITNIAGDSNGFSLSGKNCEETIFSVGTSPGCVGKEAS</sequence>
<protein>
    <submittedName>
        <fullName evidence="1">Uncharacterized protein</fullName>
    </submittedName>
</protein>
<dbReference type="Proteomes" id="UP001642540">
    <property type="component" value="Unassembled WGS sequence"/>
</dbReference>
<organism evidence="1 2">
    <name type="scientific">Orchesella dallaii</name>
    <dbReference type="NCBI Taxonomy" id="48710"/>
    <lineage>
        <taxon>Eukaryota</taxon>
        <taxon>Metazoa</taxon>
        <taxon>Ecdysozoa</taxon>
        <taxon>Arthropoda</taxon>
        <taxon>Hexapoda</taxon>
        <taxon>Collembola</taxon>
        <taxon>Entomobryomorpha</taxon>
        <taxon>Entomobryoidea</taxon>
        <taxon>Orchesellidae</taxon>
        <taxon>Orchesellinae</taxon>
        <taxon>Orchesella</taxon>
    </lineage>
</organism>
<evidence type="ECO:0000313" key="1">
    <source>
        <dbReference type="EMBL" id="CAL8087569.1"/>
    </source>
</evidence>
<evidence type="ECO:0000313" key="2">
    <source>
        <dbReference type="Proteomes" id="UP001642540"/>
    </source>
</evidence>